<dbReference type="CDD" id="cd21239">
    <property type="entry name" value="CH_DYST_rpt2"/>
    <property type="match status" value="1"/>
</dbReference>
<sequence length="518" mass="59568">MGNVCGCVRAEKEEQYLDPAKTPLSPEKYSPRRKYFRRKLIKTESVEPNKQNEGKKSGIQLSEEQRALLPRRLVREDSAAPDPTLEDGIPQEKTQVLVDGVKQKLVPSAARGLSYHGDTSPANDRDTEAKVSDLEERIPEKDSTPYCAKRKEHLDDANRREITFQRKTDVLMLRKAASLSSIHYGTERFEKSGFSEDPSKNYSSVQGKQSTERFCPHDMYHFWFEKKRCHSLCTNVSSVSKDTDGNEISDIHVTGESEDMSAKERLLLWTQQATEGYAGIRCENFTTCWRDGKLFNAIIHKYRPDLIDMNTVAVQSNLANLEHAFYVAEKIGVIRLLDPEDVDVSSPDEKSVITYVSSLYDAFPKVPEGGEGIGANDVEVKWIEYQNMVNYLIQWIRHHVTTMSERTFPNNPVELKALYNQYLQFKETEIPPKETEKSKIKRLYKLLEIWIEFGRIKLLQGYHPNDIEKEWGKLIIAMLEREKALRPEVESYELQEHGDRLVFAVFRVASAQCSAWDT</sequence>
<reference evidence="4" key="1">
    <citation type="submission" date="2025-08" db="UniProtKB">
        <authorList>
            <consortium name="RefSeq"/>
        </authorList>
    </citation>
    <scope>IDENTIFICATION</scope>
</reference>
<dbReference type="GO" id="GO:0016020">
    <property type="term" value="C:membrane"/>
    <property type="evidence" value="ECO:0007669"/>
    <property type="project" value="TreeGrafter"/>
</dbReference>
<dbReference type="AlphaFoldDB" id="A0A9B0GNZ5"/>
<gene>
    <name evidence="4" type="primary">LOC101376626</name>
</gene>
<dbReference type="Gene3D" id="1.10.418.10">
    <property type="entry name" value="Calponin-like domain"/>
    <property type="match status" value="1"/>
</dbReference>
<dbReference type="InterPro" id="IPR036872">
    <property type="entry name" value="CH_dom_sf"/>
</dbReference>
<dbReference type="RefSeq" id="XP_004402516.1">
    <property type="nucleotide sequence ID" value="XM_004402459.1"/>
</dbReference>
<evidence type="ECO:0000313" key="3">
    <source>
        <dbReference type="Proteomes" id="UP000245340"/>
    </source>
</evidence>
<accession>A0A9B0GNZ5</accession>
<keyword evidence="3" id="KW-1185">Reference proteome</keyword>
<dbReference type="Proteomes" id="UP000245340">
    <property type="component" value="Unplaced"/>
</dbReference>
<feature type="compositionally biased region" description="Basic residues" evidence="1">
    <location>
        <begin position="31"/>
        <end position="40"/>
    </location>
</feature>
<feature type="region of interest" description="Disordered" evidence="1">
    <location>
        <begin position="112"/>
        <end position="134"/>
    </location>
</feature>
<dbReference type="Pfam" id="PF00307">
    <property type="entry name" value="CH"/>
    <property type="match status" value="1"/>
</dbReference>
<dbReference type="GO" id="GO:0042060">
    <property type="term" value="P:wound healing"/>
    <property type="evidence" value="ECO:0007669"/>
    <property type="project" value="TreeGrafter"/>
</dbReference>
<dbReference type="GO" id="GO:0031581">
    <property type="term" value="P:hemidesmosome assembly"/>
    <property type="evidence" value="ECO:0007669"/>
    <property type="project" value="TreeGrafter"/>
</dbReference>
<evidence type="ECO:0000256" key="1">
    <source>
        <dbReference type="SAM" id="MobiDB-lite"/>
    </source>
</evidence>
<dbReference type="GO" id="GO:0005882">
    <property type="term" value="C:intermediate filament"/>
    <property type="evidence" value="ECO:0007669"/>
    <property type="project" value="TreeGrafter"/>
</dbReference>
<feature type="compositionally biased region" description="Basic and acidic residues" evidence="1">
    <location>
        <begin position="41"/>
        <end position="56"/>
    </location>
</feature>
<dbReference type="FunFam" id="1.10.418.10:FF:000002">
    <property type="entry name" value="Microtubule-actin cross-linking factor 1"/>
    <property type="match status" value="1"/>
</dbReference>
<dbReference type="InterPro" id="IPR043197">
    <property type="entry name" value="Plakin"/>
</dbReference>
<dbReference type="PROSITE" id="PS50021">
    <property type="entry name" value="CH"/>
    <property type="match status" value="1"/>
</dbReference>
<evidence type="ECO:0000313" key="4">
    <source>
        <dbReference type="RefSeq" id="XP_004402516.1"/>
    </source>
</evidence>
<dbReference type="SUPFAM" id="SSF47576">
    <property type="entry name" value="Calponin-homology domain, CH-domain"/>
    <property type="match status" value="1"/>
</dbReference>
<dbReference type="GO" id="GO:0005737">
    <property type="term" value="C:cytoplasm"/>
    <property type="evidence" value="ECO:0007669"/>
    <property type="project" value="TreeGrafter"/>
</dbReference>
<evidence type="ECO:0000259" key="2">
    <source>
        <dbReference type="PROSITE" id="PS50021"/>
    </source>
</evidence>
<organism evidence="3 4">
    <name type="scientific">Odobenus rosmarus divergens</name>
    <name type="common">Pacific walrus</name>
    <dbReference type="NCBI Taxonomy" id="9708"/>
    <lineage>
        <taxon>Eukaryota</taxon>
        <taxon>Metazoa</taxon>
        <taxon>Chordata</taxon>
        <taxon>Craniata</taxon>
        <taxon>Vertebrata</taxon>
        <taxon>Euteleostomi</taxon>
        <taxon>Mammalia</taxon>
        <taxon>Eutheria</taxon>
        <taxon>Laurasiatheria</taxon>
        <taxon>Carnivora</taxon>
        <taxon>Caniformia</taxon>
        <taxon>Pinnipedia</taxon>
        <taxon>Odobenidae</taxon>
        <taxon>Odobenus</taxon>
    </lineage>
</organism>
<proteinExistence type="predicted"/>
<dbReference type="PANTHER" id="PTHR23169">
    <property type="entry name" value="ENVOPLAKIN"/>
    <property type="match status" value="1"/>
</dbReference>
<dbReference type="SUPFAM" id="SSF46966">
    <property type="entry name" value="Spectrin repeat"/>
    <property type="match status" value="1"/>
</dbReference>
<feature type="region of interest" description="Disordered" evidence="1">
    <location>
        <begin position="15"/>
        <end position="91"/>
    </location>
</feature>
<protein>
    <submittedName>
        <fullName evidence="4">Uncharacterized protein LOC101376626</fullName>
    </submittedName>
</protein>
<dbReference type="FunFam" id="1.20.58.60:FF:000027">
    <property type="entry name" value="Microtubule-actin cross-linking factor 1"/>
    <property type="match status" value="1"/>
</dbReference>
<dbReference type="GO" id="GO:0008017">
    <property type="term" value="F:microtubule binding"/>
    <property type="evidence" value="ECO:0007669"/>
    <property type="project" value="TreeGrafter"/>
</dbReference>
<dbReference type="GO" id="GO:0005198">
    <property type="term" value="F:structural molecule activity"/>
    <property type="evidence" value="ECO:0007669"/>
    <property type="project" value="TreeGrafter"/>
</dbReference>
<feature type="domain" description="Calponin-homology (CH)" evidence="2">
    <location>
        <begin position="260"/>
        <end position="364"/>
    </location>
</feature>
<dbReference type="PANTHER" id="PTHR23169:SF24">
    <property type="entry name" value="DYSTONIN"/>
    <property type="match status" value="1"/>
</dbReference>
<dbReference type="SMART" id="SM00033">
    <property type="entry name" value="CH"/>
    <property type="match status" value="1"/>
</dbReference>
<dbReference type="GO" id="GO:0005925">
    <property type="term" value="C:focal adhesion"/>
    <property type="evidence" value="ECO:0007669"/>
    <property type="project" value="TreeGrafter"/>
</dbReference>
<dbReference type="InterPro" id="IPR001715">
    <property type="entry name" value="CH_dom"/>
</dbReference>
<dbReference type="GO" id="GO:0045104">
    <property type="term" value="P:intermediate filament cytoskeleton organization"/>
    <property type="evidence" value="ECO:0007669"/>
    <property type="project" value="InterPro"/>
</dbReference>
<feature type="compositionally biased region" description="Basic and acidic residues" evidence="1">
    <location>
        <begin position="123"/>
        <end position="134"/>
    </location>
</feature>
<dbReference type="GO" id="GO:0030056">
    <property type="term" value="C:hemidesmosome"/>
    <property type="evidence" value="ECO:0007669"/>
    <property type="project" value="TreeGrafter"/>
</dbReference>
<dbReference type="Gene3D" id="1.20.58.60">
    <property type="match status" value="1"/>
</dbReference>
<name>A0A9B0GNZ5_ODORO</name>